<evidence type="ECO:0000313" key="2">
    <source>
        <dbReference type="Proteomes" id="UP000199440"/>
    </source>
</evidence>
<dbReference type="AlphaFoldDB" id="A0A1G9VCK3"/>
<dbReference type="Proteomes" id="UP000199440">
    <property type="component" value="Unassembled WGS sequence"/>
</dbReference>
<reference evidence="1 2" key="1">
    <citation type="submission" date="2016-10" db="EMBL/GenBank/DDBJ databases">
        <authorList>
            <person name="de Groot N.N."/>
        </authorList>
    </citation>
    <scope>NUCLEOTIDE SEQUENCE [LARGE SCALE GENOMIC DNA]</scope>
    <source>
        <strain evidence="1 2">DSM 19886</strain>
    </source>
</reference>
<organism evidence="1 2">
    <name type="scientific">Kriegella aquimaris</name>
    <dbReference type="NCBI Taxonomy" id="192904"/>
    <lineage>
        <taxon>Bacteria</taxon>
        <taxon>Pseudomonadati</taxon>
        <taxon>Bacteroidota</taxon>
        <taxon>Flavobacteriia</taxon>
        <taxon>Flavobacteriales</taxon>
        <taxon>Flavobacteriaceae</taxon>
        <taxon>Kriegella</taxon>
    </lineage>
</organism>
<keyword evidence="2" id="KW-1185">Reference proteome</keyword>
<sequence length="40" mass="4531">MTVCYGKFGRLYRVGDQSFGREKIGGLSVSNNYGEYDISY</sequence>
<name>A0A1G9VCK3_9FLAO</name>
<accession>A0A1G9VCK3</accession>
<gene>
    <name evidence="1" type="ORF">SAMN04488514_11329</name>
</gene>
<dbReference type="EMBL" id="FNGV01000013">
    <property type="protein sequence ID" value="SDM69796.1"/>
    <property type="molecule type" value="Genomic_DNA"/>
</dbReference>
<protein>
    <submittedName>
        <fullName evidence="1">Uncharacterized protein</fullName>
    </submittedName>
</protein>
<evidence type="ECO:0000313" key="1">
    <source>
        <dbReference type="EMBL" id="SDM69796.1"/>
    </source>
</evidence>
<proteinExistence type="predicted"/>